<dbReference type="InterPro" id="IPR018692">
    <property type="entry name" value="DUF2189"/>
</dbReference>
<comment type="caution">
    <text evidence="2">The sequence shown here is derived from an EMBL/GenBank/DDBJ whole genome shotgun (WGS) entry which is preliminary data.</text>
</comment>
<dbReference type="Pfam" id="PF09955">
    <property type="entry name" value="DUF2189"/>
    <property type="match status" value="1"/>
</dbReference>
<feature type="transmembrane region" description="Helical" evidence="1">
    <location>
        <begin position="167"/>
        <end position="191"/>
    </location>
</feature>
<protein>
    <submittedName>
        <fullName evidence="2">Putative membrane protein</fullName>
    </submittedName>
</protein>
<keyword evidence="3" id="KW-1185">Reference proteome</keyword>
<proteinExistence type="predicted"/>
<keyword evidence="1" id="KW-0812">Transmembrane</keyword>
<dbReference type="EMBL" id="SNXW01000004">
    <property type="protein sequence ID" value="TDP83667.1"/>
    <property type="molecule type" value="Genomic_DNA"/>
</dbReference>
<dbReference type="AlphaFoldDB" id="A0A4R6RD74"/>
<sequence length="264" mass="28534">MSDARSHVRLPTERPLRVRKVHSLRTFLWLARGWSDFMDAPLVGLLHGIAMGAFGGLIMFLAWDRFWVLAGALSAFLMVAPILSTGLYAVSRALLRGEDAGLATVWQVWASLDGRLVRFGVLLTALGTGWVVSSAALITLGVKPPVTTPNDFLMRVVLAPDGGLFEIWLIVGGLMAAPVFASSVVAIPLLLDRRVSVQKAVLTSWKAVMANPICLSLWAAIVMSLSLLGLGTLMFGLILVMPILGHATWHAYRDLVVRDPGEAD</sequence>
<keyword evidence="1" id="KW-1133">Transmembrane helix</keyword>
<evidence type="ECO:0000256" key="1">
    <source>
        <dbReference type="SAM" id="Phobius"/>
    </source>
</evidence>
<feature type="transmembrane region" description="Helical" evidence="1">
    <location>
        <begin position="212"/>
        <end position="245"/>
    </location>
</feature>
<organism evidence="2 3">
    <name type="scientific">Aquabacterium commune</name>
    <dbReference type="NCBI Taxonomy" id="70586"/>
    <lineage>
        <taxon>Bacteria</taxon>
        <taxon>Pseudomonadati</taxon>
        <taxon>Pseudomonadota</taxon>
        <taxon>Betaproteobacteria</taxon>
        <taxon>Burkholderiales</taxon>
        <taxon>Aquabacterium</taxon>
    </lineage>
</organism>
<dbReference type="Proteomes" id="UP000294593">
    <property type="component" value="Unassembled WGS sequence"/>
</dbReference>
<reference evidence="2 3" key="1">
    <citation type="submission" date="2019-03" db="EMBL/GenBank/DDBJ databases">
        <title>Genomic Encyclopedia of Type Strains, Phase IV (KMG-IV): sequencing the most valuable type-strain genomes for metagenomic binning, comparative biology and taxonomic classification.</title>
        <authorList>
            <person name="Goeker M."/>
        </authorList>
    </citation>
    <scope>NUCLEOTIDE SEQUENCE [LARGE SCALE GENOMIC DNA]</scope>
    <source>
        <strain evidence="2 3">DSM 11901</strain>
    </source>
</reference>
<dbReference type="RefSeq" id="WP_133608331.1">
    <property type="nucleotide sequence ID" value="NZ_SNXW01000004.1"/>
</dbReference>
<feature type="transmembrane region" description="Helical" evidence="1">
    <location>
        <begin position="69"/>
        <end position="95"/>
    </location>
</feature>
<evidence type="ECO:0000313" key="2">
    <source>
        <dbReference type="EMBL" id="TDP83667.1"/>
    </source>
</evidence>
<keyword evidence="1" id="KW-0472">Membrane</keyword>
<dbReference type="OrthoDB" id="5621705at2"/>
<accession>A0A4R6RD74</accession>
<name>A0A4R6RD74_9BURK</name>
<evidence type="ECO:0000313" key="3">
    <source>
        <dbReference type="Proteomes" id="UP000294593"/>
    </source>
</evidence>
<feature type="transmembrane region" description="Helical" evidence="1">
    <location>
        <begin position="42"/>
        <end position="63"/>
    </location>
</feature>
<gene>
    <name evidence="2" type="ORF">EV672_10445</name>
</gene>
<feature type="transmembrane region" description="Helical" evidence="1">
    <location>
        <begin position="116"/>
        <end position="142"/>
    </location>
</feature>